<keyword evidence="3" id="KW-1185">Reference proteome</keyword>
<gene>
    <name evidence="2" type="ORF">E2C01_074760</name>
</gene>
<organism evidence="2 3">
    <name type="scientific">Portunus trituberculatus</name>
    <name type="common">Swimming crab</name>
    <name type="synonym">Neptunus trituberculatus</name>
    <dbReference type="NCBI Taxonomy" id="210409"/>
    <lineage>
        <taxon>Eukaryota</taxon>
        <taxon>Metazoa</taxon>
        <taxon>Ecdysozoa</taxon>
        <taxon>Arthropoda</taxon>
        <taxon>Crustacea</taxon>
        <taxon>Multicrustacea</taxon>
        <taxon>Malacostraca</taxon>
        <taxon>Eumalacostraca</taxon>
        <taxon>Eucarida</taxon>
        <taxon>Decapoda</taxon>
        <taxon>Pleocyemata</taxon>
        <taxon>Brachyura</taxon>
        <taxon>Eubrachyura</taxon>
        <taxon>Portunoidea</taxon>
        <taxon>Portunidae</taxon>
        <taxon>Portuninae</taxon>
        <taxon>Portunus</taxon>
    </lineage>
</organism>
<feature type="region of interest" description="Disordered" evidence="1">
    <location>
        <begin position="92"/>
        <end position="114"/>
    </location>
</feature>
<feature type="region of interest" description="Disordered" evidence="1">
    <location>
        <begin position="1"/>
        <end position="46"/>
    </location>
</feature>
<sequence length="114" mass="12072">MECPQPPCGVPPSASPVPSPLVHHSSRPPPALSCPSPPPAKPGLWSHSSLTLTPDCGLSGPRSGRTFIFPPVPLGPLHSRLPMRLTRLRLRCSPGQLAERSPSPLRSHPPSHSP</sequence>
<feature type="compositionally biased region" description="Pro residues" evidence="1">
    <location>
        <begin position="27"/>
        <end position="41"/>
    </location>
</feature>
<proteinExistence type="predicted"/>
<evidence type="ECO:0000313" key="3">
    <source>
        <dbReference type="Proteomes" id="UP000324222"/>
    </source>
</evidence>
<feature type="compositionally biased region" description="Pro residues" evidence="1">
    <location>
        <begin position="1"/>
        <end position="19"/>
    </location>
</feature>
<evidence type="ECO:0000313" key="2">
    <source>
        <dbReference type="EMBL" id="MPC80189.1"/>
    </source>
</evidence>
<dbReference type="AlphaFoldDB" id="A0A5B7IEC1"/>
<dbReference type="Proteomes" id="UP000324222">
    <property type="component" value="Unassembled WGS sequence"/>
</dbReference>
<name>A0A5B7IEC1_PORTR</name>
<comment type="caution">
    <text evidence="2">The sequence shown here is derived from an EMBL/GenBank/DDBJ whole genome shotgun (WGS) entry which is preliminary data.</text>
</comment>
<accession>A0A5B7IEC1</accession>
<feature type="compositionally biased region" description="Low complexity" evidence="1">
    <location>
        <begin position="100"/>
        <end position="114"/>
    </location>
</feature>
<protein>
    <submittedName>
        <fullName evidence="2">Uncharacterized protein</fullName>
    </submittedName>
</protein>
<reference evidence="2 3" key="1">
    <citation type="submission" date="2019-05" db="EMBL/GenBank/DDBJ databases">
        <title>Another draft genome of Portunus trituberculatus and its Hox gene families provides insights of decapod evolution.</title>
        <authorList>
            <person name="Jeong J.-H."/>
            <person name="Song I."/>
            <person name="Kim S."/>
            <person name="Choi T."/>
            <person name="Kim D."/>
            <person name="Ryu S."/>
            <person name="Kim W."/>
        </authorList>
    </citation>
    <scope>NUCLEOTIDE SEQUENCE [LARGE SCALE GENOMIC DNA]</scope>
    <source>
        <tissue evidence="2">Muscle</tissue>
    </source>
</reference>
<dbReference type="EMBL" id="VSRR010053305">
    <property type="protein sequence ID" value="MPC80189.1"/>
    <property type="molecule type" value="Genomic_DNA"/>
</dbReference>
<evidence type="ECO:0000256" key="1">
    <source>
        <dbReference type="SAM" id="MobiDB-lite"/>
    </source>
</evidence>